<sequence length="189" mass="21454">MTRRIQLKEVVRKVGAQWCVFSKTGKRLSCHETEGEAKKRLGQIEFFKHQDSETNRALLAGVEPLQEGAYDEAKATLPVTIIQPGFNKSKKRFYPAEMLKRDYKVFEGMKMFVDHSTVTQDRSRPEGSVRDWGANLSKLWADKDGTIRGEAAIIDEQLKLKLANLRQHKQLPTMGISIRAIGEGHEAEV</sequence>
<organism evidence="1">
    <name type="scientific">marine sediment metagenome</name>
    <dbReference type="NCBI Taxonomy" id="412755"/>
    <lineage>
        <taxon>unclassified sequences</taxon>
        <taxon>metagenomes</taxon>
        <taxon>ecological metagenomes</taxon>
    </lineage>
</organism>
<name>A0A0F8ZMR6_9ZZZZ</name>
<evidence type="ECO:0000313" key="1">
    <source>
        <dbReference type="EMBL" id="KKK87285.1"/>
    </source>
</evidence>
<reference evidence="1" key="1">
    <citation type="journal article" date="2015" name="Nature">
        <title>Complex archaea that bridge the gap between prokaryotes and eukaryotes.</title>
        <authorList>
            <person name="Spang A."/>
            <person name="Saw J.H."/>
            <person name="Jorgensen S.L."/>
            <person name="Zaremba-Niedzwiedzka K."/>
            <person name="Martijn J."/>
            <person name="Lind A.E."/>
            <person name="van Eijk R."/>
            <person name="Schleper C."/>
            <person name="Guy L."/>
            <person name="Ettema T.J."/>
        </authorList>
    </citation>
    <scope>NUCLEOTIDE SEQUENCE</scope>
</reference>
<comment type="caution">
    <text evidence="1">The sequence shown here is derived from an EMBL/GenBank/DDBJ whole genome shotgun (WGS) entry which is preliminary data.</text>
</comment>
<dbReference type="EMBL" id="LAZR01050471">
    <property type="protein sequence ID" value="KKK87285.1"/>
    <property type="molecule type" value="Genomic_DNA"/>
</dbReference>
<feature type="non-terminal residue" evidence="1">
    <location>
        <position position="189"/>
    </location>
</feature>
<dbReference type="AlphaFoldDB" id="A0A0F8ZMR6"/>
<proteinExistence type="predicted"/>
<gene>
    <name evidence="1" type="ORF">LCGC14_2754750</name>
</gene>
<protein>
    <submittedName>
        <fullName evidence="1">Uncharacterized protein</fullName>
    </submittedName>
</protein>
<accession>A0A0F8ZMR6</accession>